<evidence type="ECO:0000256" key="5">
    <source>
        <dbReference type="RuleBase" id="RU361279"/>
    </source>
</evidence>
<dbReference type="GO" id="GO:0035999">
    <property type="term" value="P:tetrahydrofolate interconversion"/>
    <property type="evidence" value="ECO:0007669"/>
    <property type="project" value="TreeGrafter"/>
</dbReference>
<evidence type="ECO:0000256" key="2">
    <source>
        <dbReference type="ARBA" id="ARBA00022741"/>
    </source>
</evidence>
<keyword evidence="6" id="KW-0436">Ligase</keyword>
<dbReference type="InterPro" id="IPR002698">
    <property type="entry name" value="FTHF_cligase"/>
</dbReference>
<comment type="catalytic activity">
    <reaction evidence="5">
        <text>(6S)-5-formyl-5,6,7,8-tetrahydrofolate + ATP = (6R)-5,10-methenyltetrahydrofolate + ADP + phosphate</text>
        <dbReference type="Rhea" id="RHEA:10488"/>
        <dbReference type="ChEBI" id="CHEBI:30616"/>
        <dbReference type="ChEBI" id="CHEBI:43474"/>
        <dbReference type="ChEBI" id="CHEBI:57455"/>
        <dbReference type="ChEBI" id="CHEBI:57457"/>
        <dbReference type="ChEBI" id="CHEBI:456216"/>
        <dbReference type="EC" id="6.3.3.2"/>
    </reaction>
</comment>
<name>A0A2Z4JUD7_9BURK</name>
<keyword evidence="5" id="KW-0479">Metal-binding</keyword>
<dbReference type="GO" id="GO:0046872">
    <property type="term" value="F:metal ion binding"/>
    <property type="evidence" value="ECO:0007669"/>
    <property type="project" value="UniProtKB-KW"/>
</dbReference>
<organism evidence="6 7">
    <name type="scientific">Polynucleobacter paneuropaeus</name>
    <dbReference type="NCBI Taxonomy" id="2527775"/>
    <lineage>
        <taxon>Bacteria</taxon>
        <taxon>Pseudomonadati</taxon>
        <taxon>Pseudomonadota</taxon>
        <taxon>Betaproteobacteria</taxon>
        <taxon>Burkholderiales</taxon>
        <taxon>Burkholderiaceae</taxon>
        <taxon>Polynucleobacter</taxon>
    </lineage>
</organism>
<reference evidence="7" key="1">
    <citation type="submission" date="2018-06" db="EMBL/GenBank/DDBJ databases">
        <title>Description of a new Polynucleobacter species.</title>
        <authorList>
            <person name="Hahn M.W."/>
        </authorList>
    </citation>
    <scope>NUCLEOTIDE SEQUENCE [LARGE SCALE GENOMIC DNA]</scope>
    <source>
        <strain evidence="7">MG-25-Pas1-D2</strain>
    </source>
</reference>
<dbReference type="NCBIfam" id="TIGR02727">
    <property type="entry name" value="MTHFS_bact"/>
    <property type="match status" value="1"/>
</dbReference>
<dbReference type="EMBL" id="CP030085">
    <property type="protein sequence ID" value="AWW50498.1"/>
    <property type="molecule type" value="Genomic_DNA"/>
</dbReference>
<dbReference type="InterPro" id="IPR024185">
    <property type="entry name" value="FTHF_cligase-like_sf"/>
</dbReference>
<keyword evidence="3 5" id="KW-0067">ATP-binding</keyword>
<evidence type="ECO:0000313" key="7">
    <source>
        <dbReference type="Proteomes" id="UP000248592"/>
    </source>
</evidence>
<dbReference type="EC" id="6.3.3.2" evidence="5"/>
<dbReference type="AlphaFoldDB" id="A0A2Z4JUD7"/>
<dbReference type="RefSeq" id="WP_112295061.1">
    <property type="nucleotide sequence ID" value="NZ_CBCSBS010000002.1"/>
</dbReference>
<dbReference type="Pfam" id="PF01812">
    <property type="entry name" value="5-FTHF_cyc-lig"/>
    <property type="match status" value="1"/>
</dbReference>
<evidence type="ECO:0000256" key="1">
    <source>
        <dbReference type="ARBA" id="ARBA00010638"/>
    </source>
</evidence>
<dbReference type="GO" id="GO:0005524">
    <property type="term" value="F:ATP binding"/>
    <property type="evidence" value="ECO:0007669"/>
    <property type="project" value="UniProtKB-KW"/>
</dbReference>
<feature type="binding site" evidence="4">
    <location>
        <position position="63"/>
    </location>
    <ligand>
        <name>substrate</name>
    </ligand>
</feature>
<evidence type="ECO:0000256" key="4">
    <source>
        <dbReference type="PIRSR" id="PIRSR006806-1"/>
    </source>
</evidence>
<comment type="similarity">
    <text evidence="1 5">Belongs to the 5-formyltetrahydrofolate cyclo-ligase family.</text>
</comment>
<dbReference type="PIRSF" id="PIRSF006806">
    <property type="entry name" value="FTHF_cligase"/>
    <property type="match status" value="1"/>
</dbReference>
<dbReference type="InterPro" id="IPR037171">
    <property type="entry name" value="NagB/RpiA_transferase-like"/>
</dbReference>
<dbReference type="PANTHER" id="PTHR23407">
    <property type="entry name" value="ATPASE INHIBITOR/5-FORMYLTETRAHYDROFOLATE CYCLO-LIGASE"/>
    <property type="match status" value="1"/>
</dbReference>
<dbReference type="PANTHER" id="PTHR23407:SF1">
    <property type="entry name" value="5-FORMYLTETRAHYDROFOLATE CYCLO-LIGASE"/>
    <property type="match status" value="1"/>
</dbReference>
<keyword evidence="2 5" id="KW-0547">Nucleotide-binding</keyword>
<comment type="cofactor">
    <cofactor evidence="5">
        <name>Mg(2+)</name>
        <dbReference type="ChEBI" id="CHEBI:18420"/>
    </cofactor>
</comment>
<dbReference type="GO" id="GO:0030272">
    <property type="term" value="F:5-formyltetrahydrofolate cyclo-ligase activity"/>
    <property type="evidence" value="ECO:0007669"/>
    <property type="project" value="UniProtKB-EC"/>
</dbReference>
<proteinExistence type="inferred from homology"/>
<gene>
    <name evidence="6" type="ORF">Pas1_08955</name>
</gene>
<dbReference type="SUPFAM" id="SSF100950">
    <property type="entry name" value="NagB/RpiA/CoA transferase-like"/>
    <property type="match status" value="1"/>
</dbReference>
<evidence type="ECO:0000313" key="6">
    <source>
        <dbReference type="EMBL" id="AWW50498.1"/>
    </source>
</evidence>
<dbReference type="GO" id="GO:0009396">
    <property type="term" value="P:folic acid-containing compound biosynthetic process"/>
    <property type="evidence" value="ECO:0007669"/>
    <property type="project" value="TreeGrafter"/>
</dbReference>
<evidence type="ECO:0000256" key="3">
    <source>
        <dbReference type="ARBA" id="ARBA00022840"/>
    </source>
</evidence>
<accession>A0A2Z4JUD7</accession>
<dbReference type="Proteomes" id="UP000248592">
    <property type="component" value="Chromosome"/>
</dbReference>
<sequence length="206" mass="23623">MLDMHGNSTKSLRQDLLKQRSEFMASPDYAQTEERLIEVLNQFLINQGQALNTIALYCPIQNEIDLRPTLLDWAKGQTHRQLALPFAKEDKHLDFYLWQEGDVLSPSKHGVPEPTPSNLQRPKILPDCIFLPCVGWSESENKKRYWRLGYGGGYFDRTLALLKKLGHQPICIGIGFEWQKLDGAKWSAQPHDEALTYMLTESGLRP</sequence>
<dbReference type="Gene3D" id="3.40.50.10420">
    <property type="entry name" value="NagB/RpiA/CoA transferase-like"/>
    <property type="match status" value="1"/>
</dbReference>
<protein>
    <recommendedName>
        <fullName evidence="5">5-formyltetrahydrofolate cyclo-ligase</fullName>
        <ecNumber evidence="5">6.3.3.2</ecNumber>
    </recommendedName>
</protein>
<keyword evidence="5" id="KW-0460">Magnesium</keyword>